<name>A0ABU6S2B6_9FABA</name>
<feature type="non-terminal residue" evidence="2">
    <location>
        <position position="54"/>
    </location>
</feature>
<proteinExistence type="predicted"/>
<evidence type="ECO:0000256" key="1">
    <source>
        <dbReference type="SAM" id="MobiDB-lite"/>
    </source>
</evidence>
<sequence>QPEPPARGREQDSKGGGRLTESYEGQTGNRGPVSAACTAPARTEHARGPMVEEA</sequence>
<accession>A0ABU6S2B6</accession>
<feature type="non-terminal residue" evidence="2">
    <location>
        <position position="1"/>
    </location>
</feature>
<keyword evidence="3" id="KW-1185">Reference proteome</keyword>
<feature type="region of interest" description="Disordered" evidence="1">
    <location>
        <begin position="1"/>
        <end position="54"/>
    </location>
</feature>
<dbReference type="EMBL" id="JASCZI010048764">
    <property type="protein sequence ID" value="MED6130246.1"/>
    <property type="molecule type" value="Genomic_DNA"/>
</dbReference>
<evidence type="ECO:0000313" key="2">
    <source>
        <dbReference type="EMBL" id="MED6130246.1"/>
    </source>
</evidence>
<gene>
    <name evidence="2" type="ORF">PIB30_116231</name>
</gene>
<organism evidence="2 3">
    <name type="scientific">Stylosanthes scabra</name>
    <dbReference type="NCBI Taxonomy" id="79078"/>
    <lineage>
        <taxon>Eukaryota</taxon>
        <taxon>Viridiplantae</taxon>
        <taxon>Streptophyta</taxon>
        <taxon>Embryophyta</taxon>
        <taxon>Tracheophyta</taxon>
        <taxon>Spermatophyta</taxon>
        <taxon>Magnoliopsida</taxon>
        <taxon>eudicotyledons</taxon>
        <taxon>Gunneridae</taxon>
        <taxon>Pentapetalae</taxon>
        <taxon>rosids</taxon>
        <taxon>fabids</taxon>
        <taxon>Fabales</taxon>
        <taxon>Fabaceae</taxon>
        <taxon>Papilionoideae</taxon>
        <taxon>50 kb inversion clade</taxon>
        <taxon>dalbergioids sensu lato</taxon>
        <taxon>Dalbergieae</taxon>
        <taxon>Pterocarpus clade</taxon>
        <taxon>Stylosanthes</taxon>
    </lineage>
</organism>
<comment type="caution">
    <text evidence="2">The sequence shown here is derived from an EMBL/GenBank/DDBJ whole genome shotgun (WGS) entry which is preliminary data.</text>
</comment>
<reference evidence="2 3" key="1">
    <citation type="journal article" date="2023" name="Plants (Basel)">
        <title>Bridging the Gap: Combining Genomics and Transcriptomics Approaches to Understand Stylosanthes scabra, an Orphan Legume from the Brazilian Caatinga.</title>
        <authorList>
            <person name="Ferreira-Neto J.R.C."/>
            <person name="da Silva M.D."/>
            <person name="Binneck E."/>
            <person name="de Melo N.F."/>
            <person name="da Silva R.H."/>
            <person name="de Melo A.L.T.M."/>
            <person name="Pandolfi V."/>
            <person name="Bustamante F.O."/>
            <person name="Brasileiro-Vidal A.C."/>
            <person name="Benko-Iseppon A.M."/>
        </authorList>
    </citation>
    <scope>NUCLEOTIDE SEQUENCE [LARGE SCALE GENOMIC DNA]</scope>
    <source>
        <tissue evidence="2">Leaves</tissue>
    </source>
</reference>
<protein>
    <submittedName>
        <fullName evidence="2">Uncharacterized protein</fullName>
    </submittedName>
</protein>
<dbReference type="Proteomes" id="UP001341840">
    <property type="component" value="Unassembled WGS sequence"/>
</dbReference>
<feature type="compositionally biased region" description="Basic and acidic residues" evidence="1">
    <location>
        <begin position="1"/>
        <end position="15"/>
    </location>
</feature>
<evidence type="ECO:0000313" key="3">
    <source>
        <dbReference type="Proteomes" id="UP001341840"/>
    </source>
</evidence>